<proteinExistence type="predicted"/>
<dbReference type="OrthoDB" id="7581025at2"/>
<evidence type="ECO:0000313" key="2">
    <source>
        <dbReference type="Proteomes" id="UP000198539"/>
    </source>
</evidence>
<keyword evidence="2" id="KW-1185">Reference proteome</keyword>
<gene>
    <name evidence="1" type="ORF">SAMN04488238_12517</name>
</gene>
<reference evidence="1 2" key="1">
    <citation type="submission" date="2016-10" db="EMBL/GenBank/DDBJ databases">
        <authorList>
            <person name="de Groot N.N."/>
        </authorList>
    </citation>
    <scope>NUCLEOTIDE SEQUENCE [LARGE SCALE GENOMIC DNA]</scope>
    <source>
        <strain evidence="1 2">CGMCC 1.8894</strain>
    </source>
</reference>
<dbReference type="RefSeq" id="WP_092892504.1">
    <property type="nucleotide sequence ID" value="NZ_CP061498.1"/>
</dbReference>
<evidence type="ECO:0000313" key="1">
    <source>
        <dbReference type="EMBL" id="SDX81478.1"/>
    </source>
</evidence>
<dbReference type="EMBL" id="FNOM01000025">
    <property type="protein sequence ID" value="SDX81478.1"/>
    <property type="molecule type" value="Genomic_DNA"/>
</dbReference>
<name>A0A1H3ETP0_9RHOB</name>
<dbReference type="STRING" id="564137.SAMN04488238_12517"/>
<protein>
    <submittedName>
        <fullName evidence="1">Uncharacterized protein</fullName>
    </submittedName>
</protein>
<organism evidence="1 2">
    <name type="scientific">Roseicitreum antarcticum</name>
    <dbReference type="NCBI Taxonomy" id="564137"/>
    <lineage>
        <taxon>Bacteria</taxon>
        <taxon>Pseudomonadati</taxon>
        <taxon>Pseudomonadota</taxon>
        <taxon>Alphaproteobacteria</taxon>
        <taxon>Rhodobacterales</taxon>
        <taxon>Paracoccaceae</taxon>
        <taxon>Roseicitreum</taxon>
    </lineage>
</organism>
<accession>A0A1H3ETP0</accession>
<dbReference type="AlphaFoldDB" id="A0A1H3ETP0"/>
<dbReference type="NCBIfam" id="NF047331">
    <property type="entry name" value="phage_HTJ"/>
    <property type="match status" value="1"/>
</dbReference>
<sequence length="65" mass="7233">MPIWTIEQYQNLCGMLAKGITKAQINGESVEFRSLDEMVRIKAMMERALGLAPAIGPSYPSYQKG</sequence>
<dbReference type="Proteomes" id="UP000198539">
    <property type="component" value="Unassembled WGS sequence"/>
</dbReference>